<name>A0A850C8G5_9ACTN</name>
<organism evidence="1 2">
    <name type="scientific">Glycomyces artemisiae</name>
    <dbReference type="NCBI Taxonomy" id="1076443"/>
    <lineage>
        <taxon>Bacteria</taxon>
        <taxon>Bacillati</taxon>
        <taxon>Actinomycetota</taxon>
        <taxon>Actinomycetes</taxon>
        <taxon>Glycomycetales</taxon>
        <taxon>Glycomycetaceae</taxon>
        <taxon>Glycomyces</taxon>
    </lineage>
</organism>
<comment type="caution">
    <text evidence="1">The sequence shown here is derived from an EMBL/GenBank/DDBJ whole genome shotgun (WGS) entry which is preliminary data.</text>
</comment>
<dbReference type="Proteomes" id="UP000574690">
    <property type="component" value="Unassembled WGS sequence"/>
</dbReference>
<proteinExistence type="predicted"/>
<gene>
    <name evidence="1" type="ORF">HOQ43_01025</name>
</gene>
<dbReference type="AlphaFoldDB" id="A0A850C8G5"/>
<dbReference type="EMBL" id="JABFXE010000042">
    <property type="protein sequence ID" value="NUQ87036.1"/>
    <property type="molecule type" value="Genomic_DNA"/>
</dbReference>
<protein>
    <submittedName>
        <fullName evidence="1">Uncharacterized protein</fullName>
    </submittedName>
</protein>
<evidence type="ECO:0000313" key="2">
    <source>
        <dbReference type="Proteomes" id="UP000574690"/>
    </source>
</evidence>
<accession>A0A850C8G5</accession>
<sequence length="124" mass="13464">MLRAQQIGHPVGAALSFIARFTHDETLEDLGFADPDNLFGIALHIETGAVDMSGSEVSLDLANLLTSKRHLKEFPDAFTAFACRAHFVDGTCHWVVRREQEPASDGVESSLATAIGAPARFRRA</sequence>
<reference evidence="1 2" key="1">
    <citation type="submission" date="2020-05" db="EMBL/GenBank/DDBJ databases">
        <title>DNA-SIP metagenomic assembled genomes.</title>
        <authorList>
            <person name="Yu J."/>
        </authorList>
    </citation>
    <scope>NUCLEOTIDE SEQUENCE [LARGE SCALE GENOMIC DNA]</scope>
    <source>
        <strain evidence="1">Bin5.27</strain>
    </source>
</reference>
<evidence type="ECO:0000313" key="1">
    <source>
        <dbReference type="EMBL" id="NUQ87036.1"/>
    </source>
</evidence>